<evidence type="ECO:0000313" key="1">
    <source>
        <dbReference type="EMBL" id="CAB4286049.1"/>
    </source>
</evidence>
<accession>A0A6J5VAI4</accession>
<dbReference type="EMBL" id="CAEKDK010000007">
    <property type="protein sequence ID" value="CAB4286049.1"/>
    <property type="molecule type" value="Genomic_DNA"/>
</dbReference>
<reference evidence="1 2" key="1">
    <citation type="submission" date="2020-05" db="EMBL/GenBank/DDBJ databases">
        <authorList>
            <person name="Campoy J."/>
            <person name="Schneeberger K."/>
            <person name="Spophaly S."/>
        </authorList>
    </citation>
    <scope>NUCLEOTIDE SEQUENCE [LARGE SCALE GENOMIC DNA]</scope>
    <source>
        <strain evidence="1">PruArmRojPasFocal</strain>
    </source>
</reference>
<name>A0A6J5VAI4_PRUAR</name>
<gene>
    <name evidence="1" type="ORF">CURHAP_LOCUS42561</name>
</gene>
<sequence>MRVSGNKGRDGIRAGGWQVVAAKPSGLGAVRLKIGNWVIGVEAWFYNC</sequence>
<evidence type="ECO:0000313" key="2">
    <source>
        <dbReference type="Proteomes" id="UP000507222"/>
    </source>
</evidence>
<dbReference type="AlphaFoldDB" id="A0A6J5VAI4"/>
<dbReference type="Proteomes" id="UP000507222">
    <property type="component" value="Unassembled WGS sequence"/>
</dbReference>
<organism evidence="1 2">
    <name type="scientific">Prunus armeniaca</name>
    <name type="common">Apricot</name>
    <name type="synonym">Armeniaca vulgaris</name>
    <dbReference type="NCBI Taxonomy" id="36596"/>
    <lineage>
        <taxon>Eukaryota</taxon>
        <taxon>Viridiplantae</taxon>
        <taxon>Streptophyta</taxon>
        <taxon>Embryophyta</taxon>
        <taxon>Tracheophyta</taxon>
        <taxon>Spermatophyta</taxon>
        <taxon>Magnoliopsida</taxon>
        <taxon>eudicotyledons</taxon>
        <taxon>Gunneridae</taxon>
        <taxon>Pentapetalae</taxon>
        <taxon>rosids</taxon>
        <taxon>fabids</taxon>
        <taxon>Rosales</taxon>
        <taxon>Rosaceae</taxon>
        <taxon>Amygdaloideae</taxon>
        <taxon>Amygdaleae</taxon>
        <taxon>Prunus</taxon>
    </lineage>
</organism>
<protein>
    <submittedName>
        <fullName evidence="1">Uncharacterized protein</fullName>
    </submittedName>
</protein>
<proteinExistence type="predicted"/>